<organism evidence="2">
    <name type="scientific">metagenome</name>
    <dbReference type="NCBI Taxonomy" id="256318"/>
    <lineage>
        <taxon>unclassified sequences</taxon>
        <taxon>metagenomes</taxon>
    </lineage>
</organism>
<reference evidence="2" key="1">
    <citation type="submission" date="2018-07" db="EMBL/GenBank/DDBJ databases">
        <authorList>
            <person name="Quirk P.G."/>
            <person name="Krulwich T.A."/>
        </authorList>
    </citation>
    <scope>NUCLEOTIDE SEQUENCE</scope>
</reference>
<dbReference type="AlphaFoldDB" id="A0A380TDZ1"/>
<feature type="compositionally biased region" description="Low complexity" evidence="1">
    <location>
        <begin position="240"/>
        <end position="252"/>
    </location>
</feature>
<evidence type="ECO:0000313" key="2">
    <source>
        <dbReference type="EMBL" id="SUS06506.1"/>
    </source>
</evidence>
<feature type="compositionally biased region" description="Basic residues" evidence="1">
    <location>
        <begin position="368"/>
        <end position="380"/>
    </location>
</feature>
<feature type="region of interest" description="Disordered" evidence="1">
    <location>
        <begin position="207"/>
        <end position="298"/>
    </location>
</feature>
<name>A0A380TDZ1_9ZZZZ</name>
<dbReference type="EMBL" id="UIDG01000214">
    <property type="protein sequence ID" value="SUS06506.1"/>
    <property type="molecule type" value="Genomic_DNA"/>
</dbReference>
<feature type="compositionally biased region" description="Basic residues" evidence="1">
    <location>
        <begin position="286"/>
        <end position="298"/>
    </location>
</feature>
<sequence length="380" mass="40455">MAPASGRPGAMPALRAAALTATSRSPVVPVLPTVAIRGAAASAGARAWLPAWLPSRRRRRSVAKLGSQSETIRFIAPFHDPSPRRATAAAQQLQPPAAADAGRVGNSGDSTDLPAGDGPGGSGRSRAGPQQERRAAARLGRQLQPAQADWCQDRGFPQHCRHCRAAQCVFHHPQHIRLALDMHHQQPGGIKAHAGKPGCIEAAAAPAPQHVPAPSGEASQEDGSERDCSSARISRQDLMQAAARQAAPGQGAVNRGEAERHRRPGGCTLAARLPSSQLSLQGGDRKRGRRTGRQGRGHRRGLYVHDMFDFSRRADAVKPLSAKPFAAEAVESNFRGLTQDHVGDDAPRPAGHGPAQRAVAGVEEQTRERRRAHHRHAVRR</sequence>
<gene>
    <name evidence="2" type="ORF">DF3PB_2910003</name>
</gene>
<feature type="region of interest" description="Disordered" evidence="1">
    <location>
        <begin position="337"/>
        <end position="380"/>
    </location>
</feature>
<accession>A0A380TDZ1</accession>
<protein>
    <submittedName>
        <fullName evidence="2">Uncharacterized protein</fullName>
    </submittedName>
</protein>
<feature type="compositionally biased region" description="Low complexity" evidence="1">
    <location>
        <begin position="84"/>
        <end position="101"/>
    </location>
</feature>
<evidence type="ECO:0000256" key="1">
    <source>
        <dbReference type="SAM" id="MobiDB-lite"/>
    </source>
</evidence>
<proteinExistence type="predicted"/>
<feature type="region of interest" description="Disordered" evidence="1">
    <location>
        <begin position="73"/>
        <end position="141"/>
    </location>
</feature>